<protein>
    <submittedName>
        <fullName evidence="2">Uncharacterized protein</fullName>
    </submittedName>
</protein>
<evidence type="ECO:0000313" key="3">
    <source>
        <dbReference type="Proteomes" id="UP001307889"/>
    </source>
</evidence>
<feature type="compositionally biased region" description="Basic and acidic residues" evidence="1">
    <location>
        <begin position="12"/>
        <end position="33"/>
    </location>
</feature>
<sequence>MSGKGGASDPYEMERDGNRKDGNRKLEDPHREPSPQLAGFTVSFSRGYNLHKKSSFNNEENPKKNEKQICRVETEIGGLGLAENDRKTKTFLQAASEFFFIRKNSKCNEEK</sequence>
<accession>A0ABN7AJM8</accession>
<proteinExistence type="predicted"/>
<evidence type="ECO:0000313" key="2">
    <source>
        <dbReference type="EMBL" id="BES92457.1"/>
    </source>
</evidence>
<name>A0ABN7AJM8_9HEMI</name>
<reference evidence="2 3" key="1">
    <citation type="submission" date="2023-09" db="EMBL/GenBank/DDBJ databases">
        <title>Nesidiocoris tenuis whole genome shotgun sequence.</title>
        <authorList>
            <person name="Shibata T."/>
            <person name="Shimoda M."/>
            <person name="Kobayashi T."/>
            <person name="Uehara T."/>
        </authorList>
    </citation>
    <scope>NUCLEOTIDE SEQUENCE [LARGE SCALE GENOMIC DNA]</scope>
    <source>
        <strain evidence="2 3">Japan</strain>
    </source>
</reference>
<evidence type="ECO:0000256" key="1">
    <source>
        <dbReference type="SAM" id="MobiDB-lite"/>
    </source>
</evidence>
<organism evidence="2 3">
    <name type="scientific">Nesidiocoris tenuis</name>
    <dbReference type="NCBI Taxonomy" id="355587"/>
    <lineage>
        <taxon>Eukaryota</taxon>
        <taxon>Metazoa</taxon>
        <taxon>Ecdysozoa</taxon>
        <taxon>Arthropoda</taxon>
        <taxon>Hexapoda</taxon>
        <taxon>Insecta</taxon>
        <taxon>Pterygota</taxon>
        <taxon>Neoptera</taxon>
        <taxon>Paraneoptera</taxon>
        <taxon>Hemiptera</taxon>
        <taxon>Heteroptera</taxon>
        <taxon>Panheteroptera</taxon>
        <taxon>Cimicomorpha</taxon>
        <taxon>Miridae</taxon>
        <taxon>Dicyphina</taxon>
        <taxon>Nesidiocoris</taxon>
    </lineage>
</organism>
<keyword evidence="3" id="KW-1185">Reference proteome</keyword>
<dbReference type="EMBL" id="AP028911">
    <property type="protein sequence ID" value="BES92457.1"/>
    <property type="molecule type" value="Genomic_DNA"/>
</dbReference>
<dbReference type="Proteomes" id="UP001307889">
    <property type="component" value="Chromosome 3"/>
</dbReference>
<gene>
    <name evidence="2" type="ORF">NTJ_05266</name>
</gene>
<feature type="region of interest" description="Disordered" evidence="1">
    <location>
        <begin position="1"/>
        <end position="43"/>
    </location>
</feature>